<gene>
    <name evidence="2" type="ORF">CDAR_60121</name>
</gene>
<dbReference type="AlphaFoldDB" id="A0AAV4QI40"/>
<proteinExistence type="predicted"/>
<comment type="caution">
    <text evidence="2">The sequence shown here is derived from an EMBL/GenBank/DDBJ whole genome shotgun (WGS) entry which is preliminary data.</text>
</comment>
<evidence type="ECO:0000313" key="2">
    <source>
        <dbReference type="EMBL" id="GIY09728.1"/>
    </source>
</evidence>
<sequence>MSNSCRQESLLLSLGGGAFYLHLKRSLSNSIPQGMKSIRREWKCGSPEEQSGWCFEQSSSESSSSKTGVAPSYCTVIPSLLLYPPPPFSIRTILSKKIEGWRGWAVVLLGKILEECRLHS</sequence>
<name>A0AAV4QI40_9ARAC</name>
<feature type="region of interest" description="Disordered" evidence="1">
    <location>
        <begin position="48"/>
        <end position="69"/>
    </location>
</feature>
<dbReference type="EMBL" id="BPLQ01004677">
    <property type="protein sequence ID" value="GIY09728.1"/>
    <property type="molecule type" value="Genomic_DNA"/>
</dbReference>
<evidence type="ECO:0000256" key="1">
    <source>
        <dbReference type="SAM" id="MobiDB-lite"/>
    </source>
</evidence>
<protein>
    <submittedName>
        <fullName evidence="2">Uncharacterized protein</fullName>
    </submittedName>
</protein>
<reference evidence="2 3" key="1">
    <citation type="submission" date="2021-06" db="EMBL/GenBank/DDBJ databases">
        <title>Caerostris darwini draft genome.</title>
        <authorList>
            <person name="Kono N."/>
            <person name="Arakawa K."/>
        </authorList>
    </citation>
    <scope>NUCLEOTIDE SEQUENCE [LARGE SCALE GENOMIC DNA]</scope>
</reference>
<organism evidence="2 3">
    <name type="scientific">Caerostris darwini</name>
    <dbReference type="NCBI Taxonomy" id="1538125"/>
    <lineage>
        <taxon>Eukaryota</taxon>
        <taxon>Metazoa</taxon>
        <taxon>Ecdysozoa</taxon>
        <taxon>Arthropoda</taxon>
        <taxon>Chelicerata</taxon>
        <taxon>Arachnida</taxon>
        <taxon>Araneae</taxon>
        <taxon>Araneomorphae</taxon>
        <taxon>Entelegynae</taxon>
        <taxon>Araneoidea</taxon>
        <taxon>Araneidae</taxon>
        <taxon>Caerostris</taxon>
    </lineage>
</organism>
<keyword evidence="3" id="KW-1185">Reference proteome</keyword>
<accession>A0AAV4QI40</accession>
<dbReference type="Proteomes" id="UP001054837">
    <property type="component" value="Unassembled WGS sequence"/>
</dbReference>
<evidence type="ECO:0000313" key="3">
    <source>
        <dbReference type="Proteomes" id="UP001054837"/>
    </source>
</evidence>